<dbReference type="RefSeq" id="XP_066712329.1">
    <property type="nucleotide sequence ID" value="XM_066863219.1"/>
</dbReference>
<proteinExistence type="predicted"/>
<dbReference type="GeneID" id="92096282"/>
<sequence>MAEAEKPLGWLDLPGEVRNKIYLEVLSTPDDTEGWSRPVHTSGENSSEQNGGYSISILRTNKRIYDEARSILYRENTLYLGHPLDLTENILPTVGAKNVSFTRRASLPFPEWEEYPPYPGSHDGTFGMVSVLVQHCPHIEEIEFGDVGLRGSNYQSGGIEQVLEAFLRLSSYLQSIPSLKKITVWVNPYESWRRQFDAFLDDELRVENAMSKAGWVLEGREHYRWA</sequence>
<feature type="region of interest" description="Disordered" evidence="1">
    <location>
        <begin position="32"/>
        <end position="51"/>
    </location>
</feature>
<evidence type="ECO:0000313" key="3">
    <source>
        <dbReference type="Proteomes" id="UP001480595"/>
    </source>
</evidence>
<evidence type="ECO:0000256" key="1">
    <source>
        <dbReference type="SAM" id="MobiDB-lite"/>
    </source>
</evidence>
<dbReference type="EMBL" id="JAQQWL010000011">
    <property type="protein sequence ID" value="KAK8050080.1"/>
    <property type="molecule type" value="Genomic_DNA"/>
</dbReference>
<organism evidence="2 3">
    <name type="scientific">Apiospora phragmitis</name>
    <dbReference type="NCBI Taxonomy" id="2905665"/>
    <lineage>
        <taxon>Eukaryota</taxon>
        <taxon>Fungi</taxon>
        <taxon>Dikarya</taxon>
        <taxon>Ascomycota</taxon>
        <taxon>Pezizomycotina</taxon>
        <taxon>Sordariomycetes</taxon>
        <taxon>Xylariomycetidae</taxon>
        <taxon>Amphisphaeriales</taxon>
        <taxon>Apiosporaceae</taxon>
        <taxon>Apiospora</taxon>
    </lineage>
</organism>
<keyword evidence="3" id="KW-1185">Reference proteome</keyword>
<protein>
    <submittedName>
        <fullName evidence="2">Uncharacterized protein</fullName>
    </submittedName>
</protein>
<name>A0ABR1TTU0_9PEZI</name>
<dbReference type="PANTHER" id="PTHR42085:SF2">
    <property type="entry name" value="F-BOX DOMAIN-CONTAINING PROTEIN"/>
    <property type="match status" value="1"/>
</dbReference>
<accession>A0ABR1TTU0</accession>
<dbReference type="InterPro" id="IPR038883">
    <property type="entry name" value="AN11006-like"/>
</dbReference>
<gene>
    <name evidence="2" type="ORF">PG994_011810</name>
</gene>
<reference evidence="2 3" key="1">
    <citation type="submission" date="2023-01" db="EMBL/GenBank/DDBJ databases">
        <title>Analysis of 21 Apiospora genomes using comparative genomics revels a genus with tremendous synthesis potential of carbohydrate active enzymes and secondary metabolites.</title>
        <authorList>
            <person name="Sorensen T."/>
        </authorList>
    </citation>
    <scope>NUCLEOTIDE SEQUENCE [LARGE SCALE GENOMIC DNA]</scope>
    <source>
        <strain evidence="2 3">CBS 135458</strain>
    </source>
</reference>
<dbReference type="PANTHER" id="PTHR42085">
    <property type="entry name" value="F-BOX DOMAIN-CONTAINING PROTEIN"/>
    <property type="match status" value="1"/>
</dbReference>
<comment type="caution">
    <text evidence="2">The sequence shown here is derived from an EMBL/GenBank/DDBJ whole genome shotgun (WGS) entry which is preliminary data.</text>
</comment>
<evidence type="ECO:0000313" key="2">
    <source>
        <dbReference type="EMBL" id="KAK8050080.1"/>
    </source>
</evidence>
<feature type="compositionally biased region" description="Polar residues" evidence="1">
    <location>
        <begin position="42"/>
        <end position="51"/>
    </location>
</feature>
<dbReference type="Proteomes" id="UP001480595">
    <property type="component" value="Unassembled WGS sequence"/>
</dbReference>